<keyword evidence="2 4" id="KW-0378">Hydrolase</keyword>
<dbReference type="PANTHER" id="PTHR46243:SF1">
    <property type="entry name" value="BIS(5'-ADENOSYL)-TRIPHOSPHATASE"/>
    <property type="match status" value="1"/>
</dbReference>
<sequence length="174" mass="19161">MCSPSQSVEDHQFGPHKIRASEIFASTELSFAFVNLKPVVPGHVLVCSRRVVQRFTRLQPAEVADMWCLAQKAGQVVEPHFGATSLTLAIQDGIHAGQSVPHVHVHVLPRRPGDFKNNDDVYDAIDDASKAAVSGEGEKLDLDAERKVRTPEEMAAEAQELRVAFQQLHSTEQT</sequence>
<dbReference type="CDD" id="cd01275">
    <property type="entry name" value="FHIT"/>
    <property type="match status" value="1"/>
</dbReference>
<dbReference type="PROSITE" id="PS51084">
    <property type="entry name" value="HIT_2"/>
    <property type="match status" value="1"/>
</dbReference>
<evidence type="ECO:0000256" key="1">
    <source>
        <dbReference type="ARBA" id="ARBA00022741"/>
    </source>
</evidence>
<evidence type="ECO:0000259" key="5">
    <source>
        <dbReference type="PROSITE" id="PS51084"/>
    </source>
</evidence>
<dbReference type="PANTHER" id="PTHR46243">
    <property type="entry name" value="BIS(5'-ADENOSYL)-TRIPHOSPHATASE"/>
    <property type="match status" value="1"/>
</dbReference>
<dbReference type="InterPro" id="IPR019808">
    <property type="entry name" value="Histidine_triad_CS"/>
</dbReference>
<proteinExistence type="predicted"/>
<evidence type="ECO:0000313" key="6">
    <source>
        <dbReference type="EMBL" id="CAL5227730.1"/>
    </source>
</evidence>
<dbReference type="EMBL" id="CAXHTA020000017">
    <property type="protein sequence ID" value="CAL5227730.1"/>
    <property type="molecule type" value="Genomic_DNA"/>
</dbReference>
<dbReference type="PROSITE" id="PS00892">
    <property type="entry name" value="HIT_1"/>
    <property type="match status" value="1"/>
</dbReference>
<dbReference type="Pfam" id="PF01230">
    <property type="entry name" value="HIT"/>
    <property type="match status" value="1"/>
</dbReference>
<dbReference type="InterPro" id="IPR039383">
    <property type="entry name" value="FHIT"/>
</dbReference>
<evidence type="ECO:0000256" key="3">
    <source>
        <dbReference type="PROSITE-ProRule" id="PRU00464"/>
    </source>
</evidence>
<evidence type="ECO:0000313" key="7">
    <source>
        <dbReference type="Proteomes" id="UP001497392"/>
    </source>
</evidence>
<feature type="short sequence motif" description="Histidine triad motif" evidence="3">
    <location>
        <begin position="102"/>
        <end position="106"/>
    </location>
</feature>
<organism evidence="6 7">
    <name type="scientific">Coccomyxa viridis</name>
    <dbReference type="NCBI Taxonomy" id="1274662"/>
    <lineage>
        <taxon>Eukaryota</taxon>
        <taxon>Viridiplantae</taxon>
        <taxon>Chlorophyta</taxon>
        <taxon>core chlorophytes</taxon>
        <taxon>Trebouxiophyceae</taxon>
        <taxon>Trebouxiophyceae incertae sedis</taxon>
        <taxon>Coccomyxaceae</taxon>
        <taxon>Coccomyxa</taxon>
    </lineage>
</organism>
<dbReference type="InterPro" id="IPR011146">
    <property type="entry name" value="HIT-like"/>
</dbReference>
<keyword evidence="1 4" id="KW-0547">Nucleotide-binding</keyword>
<keyword evidence="7" id="KW-1185">Reference proteome</keyword>
<dbReference type="SUPFAM" id="SSF54197">
    <property type="entry name" value="HIT-like"/>
    <property type="match status" value="1"/>
</dbReference>
<name>A0ABP1G8V5_9CHLO</name>
<evidence type="ECO:0000256" key="2">
    <source>
        <dbReference type="ARBA" id="ARBA00022801"/>
    </source>
</evidence>
<accession>A0ABP1G8V5</accession>
<dbReference type="Gene3D" id="3.30.428.10">
    <property type="entry name" value="HIT-like"/>
    <property type="match status" value="1"/>
</dbReference>
<dbReference type="EC" id="3.6.1.29" evidence="4"/>
<gene>
    <name evidence="6" type="primary">g10745</name>
    <name evidence="6" type="ORF">VP750_LOCUS9636</name>
</gene>
<reference evidence="6 7" key="1">
    <citation type="submission" date="2024-06" db="EMBL/GenBank/DDBJ databases">
        <authorList>
            <person name="Kraege A."/>
            <person name="Thomma B."/>
        </authorList>
    </citation>
    <scope>NUCLEOTIDE SEQUENCE [LARGE SCALE GENOMIC DNA]</scope>
</reference>
<feature type="domain" description="HIT" evidence="5">
    <location>
        <begin position="9"/>
        <end position="117"/>
    </location>
</feature>
<dbReference type="Proteomes" id="UP001497392">
    <property type="component" value="Unassembled WGS sequence"/>
</dbReference>
<comment type="catalytic activity">
    <reaction evidence="4">
        <text>P(1),P(3)-bis(5'-adenosyl) triphosphate + H2O = AMP + ADP + 2 H(+)</text>
        <dbReference type="Rhea" id="RHEA:13893"/>
        <dbReference type="ChEBI" id="CHEBI:15377"/>
        <dbReference type="ChEBI" id="CHEBI:15378"/>
        <dbReference type="ChEBI" id="CHEBI:58529"/>
        <dbReference type="ChEBI" id="CHEBI:456215"/>
        <dbReference type="ChEBI" id="CHEBI:456216"/>
        <dbReference type="EC" id="3.6.1.29"/>
    </reaction>
</comment>
<dbReference type="InterPro" id="IPR051884">
    <property type="entry name" value="Bis(5'-adenosyl)-TPase_reg"/>
</dbReference>
<comment type="cofactor">
    <cofactor evidence="4">
        <name>Mn(2+)</name>
        <dbReference type="ChEBI" id="CHEBI:29035"/>
    </cofactor>
</comment>
<evidence type="ECO:0000256" key="4">
    <source>
        <dbReference type="RuleBase" id="RU366076"/>
    </source>
</evidence>
<dbReference type="InterPro" id="IPR036265">
    <property type="entry name" value="HIT-like_sf"/>
</dbReference>
<protein>
    <recommendedName>
        <fullName evidence="4">Bis(5'-adenosyl)-triphosphatase</fullName>
        <ecNumber evidence="4">3.6.1.29</ecNumber>
    </recommendedName>
</protein>
<comment type="caution">
    <text evidence="6">The sequence shown here is derived from an EMBL/GenBank/DDBJ whole genome shotgun (WGS) entry which is preliminary data.</text>
</comment>